<feature type="chain" id="PRO_5035925311" evidence="1">
    <location>
        <begin position="30"/>
        <end position="70"/>
    </location>
</feature>
<reference evidence="2 3" key="1">
    <citation type="submission" date="2020-12" db="EMBL/GenBank/DDBJ databases">
        <title>Concerted genomic and epigenomic changes stabilize Arabidopsis allopolyploids.</title>
        <authorList>
            <person name="Chen Z."/>
        </authorList>
    </citation>
    <scope>NUCLEOTIDE SEQUENCE [LARGE SCALE GENOMIC DNA]</scope>
    <source>
        <strain evidence="2">Allo738</strain>
        <tissue evidence="2">Leaf</tissue>
    </source>
</reference>
<keyword evidence="1" id="KW-0732">Signal</keyword>
<dbReference type="AlphaFoldDB" id="A0A8T2EJY1"/>
<organism evidence="2 3">
    <name type="scientific">Arabidopsis thaliana x Arabidopsis arenosa</name>
    <dbReference type="NCBI Taxonomy" id="1240361"/>
    <lineage>
        <taxon>Eukaryota</taxon>
        <taxon>Viridiplantae</taxon>
        <taxon>Streptophyta</taxon>
        <taxon>Embryophyta</taxon>
        <taxon>Tracheophyta</taxon>
        <taxon>Spermatophyta</taxon>
        <taxon>Magnoliopsida</taxon>
        <taxon>eudicotyledons</taxon>
        <taxon>Gunneridae</taxon>
        <taxon>Pentapetalae</taxon>
        <taxon>rosids</taxon>
        <taxon>malvids</taxon>
        <taxon>Brassicales</taxon>
        <taxon>Brassicaceae</taxon>
        <taxon>Camelineae</taxon>
        <taxon>Arabidopsis</taxon>
    </lineage>
</organism>
<proteinExistence type="predicted"/>
<keyword evidence="3" id="KW-1185">Reference proteome</keyword>
<protein>
    <submittedName>
        <fullName evidence="2">Uncharacterized protein</fullName>
    </submittedName>
</protein>
<comment type="caution">
    <text evidence="2">The sequence shown here is derived from an EMBL/GenBank/DDBJ whole genome shotgun (WGS) entry which is preliminary data.</text>
</comment>
<dbReference type="EMBL" id="JAEFBK010000003">
    <property type="protein sequence ID" value="KAG7624338.1"/>
    <property type="molecule type" value="Genomic_DNA"/>
</dbReference>
<accession>A0A8T2EJY1</accession>
<feature type="signal peptide" evidence="1">
    <location>
        <begin position="1"/>
        <end position="29"/>
    </location>
</feature>
<name>A0A8T2EJY1_9BRAS</name>
<evidence type="ECO:0000313" key="3">
    <source>
        <dbReference type="Proteomes" id="UP000694240"/>
    </source>
</evidence>
<dbReference type="SMR" id="A0A8T2EJY1"/>
<dbReference type="Proteomes" id="UP000694240">
    <property type="component" value="Chromosome 3"/>
</dbReference>
<evidence type="ECO:0000313" key="2">
    <source>
        <dbReference type="EMBL" id="KAG7624338.1"/>
    </source>
</evidence>
<gene>
    <name evidence="2" type="ORF">ISN45_At03g006900</name>
</gene>
<sequence length="70" mass="7813">MNCKIEFMSFLVMTSIVILFLFVSGKVEAEPQCIGSCEMLADCNTACIRMGYLFGQCVGWKTPDMCCCNH</sequence>
<evidence type="ECO:0000256" key="1">
    <source>
        <dbReference type="SAM" id="SignalP"/>
    </source>
</evidence>